<evidence type="ECO:0000313" key="4">
    <source>
        <dbReference type="Proteomes" id="UP000215483"/>
    </source>
</evidence>
<dbReference type="InterPro" id="IPR020904">
    <property type="entry name" value="Sc_DH/Rdtase_CS"/>
</dbReference>
<evidence type="ECO:0000256" key="1">
    <source>
        <dbReference type="ARBA" id="ARBA00006484"/>
    </source>
</evidence>
<dbReference type="GO" id="GO:0008202">
    <property type="term" value="P:steroid metabolic process"/>
    <property type="evidence" value="ECO:0007669"/>
    <property type="project" value="TreeGrafter"/>
</dbReference>
<organism evidence="3 4">
    <name type="scientific">Streptomyces diastatochromogenes</name>
    <dbReference type="NCBI Taxonomy" id="42236"/>
    <lineage>
        <taxon>Bacteria</taxon>
        <taxon>Bacillati</taxon>
        <taxon>Actinomycetota</taxon>
        <taxon>Actinomycetes</taxon>
        <taxon>Kitasatosporales</taxon>
        <taxon>Streptomycetaceae</taxon>
        <taxon>Streptomyces</taxon>
    </lineage>
</organism>
<dbReference type="OrthoDB" id="4150292at2"/>
<dbReference type="Gene3D" id="3.40.50.720">
    <property type="entry name" value="NAD(P)-binding Rossmann-like Domain"/>
    <property type="match status" value="1"/>
</dbReference>
<keyword evidence="4" id="KW-1185">Reference proteome</keyword>
<dbReference type="SUPFAM" id="SSF51735">
    <property type="entry name" value="NAD(P)-binding Rossmann-fold domains"/>
    <property type="match status" value="1"/>
</dbReference>
<dbReference type="PANTHER" id="PTHR43313">
    <property type="entry name" value="SHORT-CHAIN DEHYDROGENASE/REDUCTASE FAMILY 9C"/>
    <property type="match status" value="1"/>
</dbReference>
<dbReference type="PROSITE" id="PS00061">
    <property type="entry name" value="ADH_SHORT"/>
    <property type="match status" value="1"/>
</dbReference>
<protein>
    <recommendedName>
        <fullName evidence="5">Short-chain dehydrogenase</fullName>
    </recommendedName>
</protein>
<reference evidence="3 4" key="1">
    <citation type="submission" date="2016-07" db="EMBL/GenBank/DDBJ databases">
        <title>Draft genome of Streptomyces diastatochromogenes.</title>
        <authorList>
            <person name="Podduturi R."/>
            <person name="Lukassen M.B."/>
            <person name="Clausen N."/>
            <person name="Nielsen J.L."/>
            <person name="Jorgensen N.O."/>
        </authorList>
    </citation>
    <scope>NUCLEOTIDE SEQUENCE [LARGE SCALE GENOMIC DNA]</scope>
    <source>
        <strain evidence="3 4">DSM 40608</strain>
    </source>
</reference>
<dbReference type="GO" id="GO:0016491">
    <property type="term" value="F:oxidoreductase activity"/>
    <property type="evidence" value="ECO:0007669"/>
    <property type="project" value="TreeGrafter"/>
</dbReference>
<dbReference type="Proteomes" id="UP000215483">
    <property type="component" value="Unassembled WGS sequence"/>
</dbReference>
<dbReference type="EMBL" id="MCGQ01000023">
    <property type="protein sequence ID" value="OXY92291.1"/>
    <property type="molecule type" value="Genomic_DNA"/>
</dbReference>
<evidence type="ECO:0008006" key="5">
    <source>
        <dbReference type="Google" id="ProtNLM"/>
    </source>
</evidence>
<sequence>MKTTASPGGPIVLVTGAGSGIGHAIATRLVSDGYRVLGGAIDDQEAAALLQAFPAGLTPLVFDVRDEDNVQAAAKVTRDAFGEARLAGVLNIAGVITNGPLVDLTADAFLKVLSVNLIGIHNVTRAFLPLIAKGGKVVNMSSASGTRTLPFTGAYSASKFGVEALSTAMRMEFAPLGIHVSVVAPGLINTPMAGHIQDELRKVPSLAVYAAPLGRFLDRTVQSAAHGIAIERVVDKVVKALTAERPAPRYDIPHSYLQDVVLMRMLPIRVREALVRRVLGLVAS</sequence>
<proteinExistence type="inferred from homology"/>
<comment type="caution">
    <text evidence="3">The sequence shown here is derived from an EMBL/GenBank/DDBJ whole genome shotgun (WGS) entry which is preliminary data.</text>
</comment>
<dbReference type="PANTHER" id="PTHR43313:SF1">
    <property type="entry name" value="3BETA-HYDROXYSTEROID DEHYDROGENASE DHS-16"/>
    <property type="match status" value="1"/>
</dbReference>
<dbReference type="InterPro" id="IPR036291">
    <property type="entry name" value="NAD(P)-bd_dom_sf"/>
</dbReference>
<dbReference type="RefSeq" id="WP_094219235.1">
    <property type="nucleotide sequence ID" value="NZ_MCGQ01000023.1"/>
</dbReference>
<name>A0A233S9I2_STRDA</name>
<evidence type="ECO:0000256" key="2">
    <source>
        <dbReference type="RuleBase" id="RU000363"/>
    </source>
</evidence>
<dbReference type="PRINTS" id="PR00080">
    <property type="entry name" value="SDRFAMILY"/>
</dbReference>
<gene>
    <name evidence="3" type="ORF">BEK98_26235</name>
</gene>
<dbReference type="PRINTS" id="PR00081">
    <property type="entry name" value="GDHRDH"/>
</dbReference>
<accession>A0A233S9I2</accession>
<evidence type="ECO:0000313" key="3">
    <source>
        <dbReference type="EMBL" id="OXY92291.1"/>
    </source>
</evidence>
<dbReference type="InterPro" id="IPR002347">
    <property type="entry name" value="SDR_fam"/>
</dbReference>
<dbReference type="AlphaFoldDB" id="A0A233S9I2"/>
<comment type="similarity">
    <text evidence="1 2">Belongs to the short-chain dehydrogenases/reductases (SDR) family.</text>
</comment>
<dbReference type="Pfam" id="PF00106">
    <property type="entry name" value="adh_short"/>
    <property type="match status" value="1"/>
</dbReference>